<evidence type="ECO:0000259" key="16">
    <source>
        <dbReference type="PROSITE" id="PS50025"/>
    </source>
</evidence>
<feature type="disulfide bond" evidence="15">
    <location>
        <begin position="1918"/>
        <end position="1927"/>
    </location>
</feature>
<dbReference type="InterPro" id="IPR001791">
    <property type="entry name" value="Laminin_G"/>
</dbReference>
<keyword evidence="4" id="KW-0272">Extracellular matrix</keyword>
<reference evidence="20 21" key="1">
    <citation type="submission" date="2024-04" db="EMBL/GenBank/DDBJ databases">
        <authorList>
            <consortium name="Genoscope - CEA"/>
            <person name="William W."/>
        </authorList>
    </citation>
    <scope>NUCLEOTIDE SEQUENCE [LARGE SCALE GENOMIC DNA]</scope>
</reference>
<evidence type="ECO:0000256" key="7">
    <source>
        <dbReference type="ARBA" id="ARBA00022869"/>
    </source>
</evidence>
<feature type="disulfide bond" evidence="15">
    <location>
        <begin position="627"/>
        <end position="639"/>
    </location>
</feature>
<dbReference type="SMART" id="SM00136">
    <property type="entry name" value="LamNT"/>
    <property type="match status" value="1"/>
</dbReference>
<feature type="domain" description="Laminin G" evidence="16">
    <location>
        <begin position="2661"/>
        <end position="2876"/>
    </location>
</feature>
<dbReference type="FunFam" id="2.10.25.10:FF:000224">
    <property type="entry name" value="Usherin"/>
    <property type="match status" value="1"/>
</dbReference>
<feature type="domain" description="Laminin G" evidence="16">
    <location>
        <begin position="3061"/>
        <end position="3233"/>
    </location>
</feature>
<feature type="disulfide bond" evidence="15">
    <location>
        <begin position="1374"/>
        <end position="1386"/>
    </location>
</feature>
<feature type="domain" description="Laminin G" evidence="16">
    <location>
        <begin position="2883"/>
        <end position="3053"/>
    </location>
</feature>
<dbReference type="FunFam" id="2.10.25.10:FF:000011">
    <property type="entry name" value="Cadherin EGF LAG seven-pass G-type receptor"/>
    <property type="match status" value="2"/>
</dbReference>
<dbReference type="SUPFAM" id="SSF57196">
    <property type="entry name" value="EGF/Laminin"/>
    <property type="match status" value="19"/>
</dbReference>
<evidence type="ECO:0000259" key="19">
    <source>
        <dbReference type="PROSITE" id="PS51117"/>
    </source>
</evidence>
<dbReference type="GO" id="GO:0009887">
    <property type="term" value="P:animal organ morphogenesis"/>
    <property type="evidence" value="ECO:0007669"/>
    <property type="project" value="TreeGrafter"/>
</dbReference>
<feature type="disulfide bond" evidence="14">
    <location>
        <begin position="3596"/>
        <end position="3623"/>
    </location>
</feature>
<dbReference type="PRINTS" id="PR00011">
    <property type="entry name" value="EGFLAMININ"/>
</dbReference>
<evidence type="ECO:0000256" key="11">
    <source>
        <dbReference type="ARBA" id="ARBA00023180"/>
    </source>
</evidence>
<dbReference type="FunFam" id="2.10.25.10:FF:000051">
    <property type="entry name" value="Laminin subunit alpha 4"/>
    <property type="match status" value="1"/>
</dbReference>
<keyword evidence="8" id="KW-0130">Cell adhesion</keyword>
<feature type="disulfide bond" evidence="15">
    <location>
        <begin position="1512"/>
        <end position="1524"/>
    </location>
</feature>
<dbReference type="InterPro" id="IPR050440">
    <property type="entry name" value="Laminin/Netrin_ECM"/>
</dbReference>
<feature type="domain" description="Laminin EGF-like" evidence="17">
    <location>
        <begin position="1947"/>
        <end position="1993"/>
    </location>
</feature>
<feature type="disulfide bond" evidence="15">
    <location>
        <begin position="582"/>
        <end position="594"/>
    </location>
</feature>
<feature type="disulfide bond" evidence="15">
    <location>
        <begin position="602"/>
        <end position="611"/>
    </location>
</feature>
<feature type="domain" description="Laminin EGF-like" evidence="17">
    <location>
        <begin position="1512"/>
        <end position="1562"/>
    </location>
</feature>
<dbReference type="InterPro" id="IPR056863">
    <property type="entry name" value="LMN_ATRN_NET-like_EGF"/>
</dbReference>
<dbReference type="Gene3D" id="2.10.25.10">
    <property type="entry name" value="Laminin"/>
    <property type="match status" value="21"/>
</dbReference>
<dbReference type="Pfam" id="PF06009">
    <property type="entry name" value="Laminin_II"/>
    <property type="match status" value="1"/>
</dbReference>
<gene>
    <name evidence="20" type="ORF">GSLYS_00021320001</name>
</gene>
<dbReference type="Pfam" id="PF00052">
    <property type="entry name" value="Laminin_B"/>
    <property type="match status" value="1"/>
</dbReference>
<dbReference type="GO" id="GO:0042995">
    <property type="term" value="C:cell projection"/>
    <property type="evidence" value="ECO:0007669"/>
    <property type="project" value="UniProtKB-SubCell"/>
</dbReference>
<feature type="disulfide bond" evidence="15">
    <location>
        <begin position="1395"/>
        <end position="1404"/>
    </location>
</feature>
<evidence type="ECO:0000313" key="21">
    <source>
        <dbReference type="Proteomes" id="UP001497497"/>
    </source>
</evidence>
<feature type="domain" description="Laminin EGF-like" evidence="17">
    <location>
        <begin position="1464"/>
        <end position="1511"/>
    </location>
</feature>
<dbReference type="GO" id="GO:0009888">
    <property type="term" value="P:tissue development"/>
    <property type="evidence" value="ECO:0007669"/>
    <property type="project" value="TreeGrafter"/>
</dbReference>
<feature type="domain" description="Laminin EGF-like" evidence="17">
    <location>
        <begin position="732"/>
        <end position="784"/>
    </location>
</feature>
<feature type="disulfide bond" evidence="15">
    <location>
        <begin position="492"/>
        <end position="509"/>
    </location>
</feature>
<feature type="disulfide bond" evidence="15">
    <location>
        <begin position="702"/>
        <end position="711"/>
    </location>
</feature>
<dbReference type="PANTHER" id="PTHR10574:SF406">
    <property type="entry name" value="LAMININ SUBUNIT ALPHA 5"/>
    <property type="match status" value="1"/>
</dbReference>
<name>A0AAV2IPF5_LYMST</name>
<feature type="disulfide bond" evidence="15">
    <location>
        <begin position="536"/>
        <end position="548"/>
    </location>
</feature>
<feature type="disulfide bond" evidence="15">
    <location>
        <begin position="2014"/>
        <end position="2023"/>
    </location>
</feature>
<dbReference type="FunFam" id="2.10.25.10:FF:000090">
    <property type="entry name" value="laminin subunit alpha"/>
    <property type="match status" value="1"/>
</dbReference>
<evidence type="ECO:0000259" key="17">
    <source>
        <dbReference type="PROSITE" id="PS50027"/>
    </source>
</evidence>
<evidence type="ECO:0000256" key="15">
    <source>
        <dbReference type="PROSITE-ProRule" id="PRU00460"/>
    </source>
</evidence>
<feature type="domain" description="Laminin EGF-like" evidence="17">
    <location>
        <begin position="399"/>
        <end position="443"/>
    </location>
</feature>
<feature type="disulfide bond" evidence="15">
    <location>
        <begin position="2060"/>
        <end position="2069"/>
    </location>
</feature>
<keyword evidence="21" id="KW-1185">Reference proteome</keyword>
<keyword evidence="13 15" id="KW-0424">Laminin EGF-like domain</keyword>
<evidence type="ECO:0000256" key="1">
    <source>
        <dbReference type="ARBA" id="ARBA00004302"/>
    </source>
</evidence>
<feature type="disulfide bond" evidence="15">
    <location>
        <begin position="511"/>
        <end position="520"/>
    </location>
</feature>
<feature type="domain" description="Laminin EGF-like" evidence="17">
    <location>
        <begin position="582"/>
        <end position="626"/>
    </location>
</feature>
<dbReference type="GO" id="GO:0007155">
    <property type="term" value="P:cell adhesion"/>
    <property type="evidence" value="ECO:0007669"/>
    <property type="project" value="UniProtKB-KW"/>
</dbReference>
<dbReference type="Pfam" id="PF00053">
    <property type="entry name" value="EGF_laminin"/>
    <property type="match status" value="20"/>
</dbReference>
<feature type="domain" description="Laminin EGF-like" evidence="17">
    <location>
        <begin position="444"/>
        <end position="489"/>
    </location>
</feature>
<sequence length="3626" mass="398928">MCFILSCLPTDILAAVFTPPYFNLAQGRNITATATCGYGVPHPELYCRLTGATSSITPNREQNSGELIQGQLCDYCNASNPDKDHRVEYATDGTEKWWQSPPLSRLGRELNKVNVTINLGQEFHVAYVYMRMANSPRPGVWVLERSKDFGKTWQPWQYFADTPSDCINFFNTPADQKLSSDTQIICTTEFSKVVPLSNGEIVVSLVNGRPNAHNFSYADELQEWTRATDIQLRLLRTKTLLGHLMAIARSDSTVTRRYYYSIKDISIGGRCVCNGHAESCDVRDPSTNKLICGCIHNTCGEQCERCCAGFTQKKWRRALVDQPFMCEPCQCYGHTEECIYDENIASKRLSIDIHGNYEGGGVCQNCRDNTMGINCEQCVPKYYRPYDVLRNATDACRPCECDLKVSTGECEEGSGRCLCRPEYTGVMCDRCSFGYYGYPDCIPCDCDVNGTEGSVCTVGSGACPCKFNYAGNKCNQCAQGFYNFPECKRCECSPVGSPSSVCDLDSGNCTCLNNFGGRDCGECANGYFSFPRCSYCDCDKDGTVEEVCDKDSGTCLCRPNFKDSRCDSCKPGYFNFPLCEECQCASPGSLSPICAESGQCSCRSNFGGLNCDHCAPGYYKYPDCIPCNCDLYGSLAQSCDQVTGQCRCRSNFVGVMCEKCGANFYNYPVCEVCNCNPDGAKQIPGYPLGGCGIITSGRLCECKDKVMGKICDTCKPGYWDLNRNNPEGCRGCECHKPGTLAGVNRCDMKTGQCECKPRVTGQNCHRCLDGFYNLQERNPFGCVDCECDPGGSERQPCDKNTGQCVCKQRITGQKCDKALSGHFVPTLHQYKFEVEDGKTPEGARIRYGYDDRIFPDFSWRGYAILTKVQPEVTLDVNIRNPSLYKIIYRFINRQDNPVKGTVTLTPDAPTDITQTGEITFVPTRDPKFSTVSSGSVQSFVLNPGQWTVSTNVPDNIFLDYFVLIPLGFYEASQVQQRVTNPCLSSNDPGPCVHFKYPDLQGFVTGFGKDGYVKVASARGEAVKNPDDILTKSLGSSGLVQINADQNSFLIDLRVPKPDEYLIFINYHNPRNVTQDLNVEVATQTGIKNAVITLASCPYNTLCRQVLKDYDGLEAIFNITTGYATLNISGKDPGKDLDVSIDSVYAVGLKDWNHDYISPKVICIKVNGVCVSSDYGRPVGAVRLDFEQAPNQDFLSKDRPSNIFDPTVGLVNLNDTTKYVVPLELLGKVSKPGEYIVIVHYYMPSQPGLNIPVSVFADGKEYTGVFNPRFCPNHVGCRATIKFDASGGNPVRLTGTDIRAVFNGTTAGQIWLDYLLIVPKDQFNNDYLEIQPVDKSEEFLTKCVDDGFQLKSDDEFCREGAFTLTTNFNNGALDCNCNPDGSRSFTCDTFGGNCQCKDNIIGRTCSACRPGYFGFPNCKPCNCPFGLCQEVTGECICPPLVEGERCERCKPQAYGYDPLIGCQSCNCNPYGVVDGDLNCDQMTGQCMCNPNVGGRRCGTCLPGYHTFPYCEKCACDTNGTKAEICDQVTAQCFCKDHVEGPKCDTCADGMFSLSAVNPKGCIKCFCFGHTTRCDSAGLSWDLVSDMTGWQASNGRQVQQSGSTIRLADLGDGVDEDNNIYWIAPSAYLQRKINSYRGKLKYTVLFTIPRGKESTGIIQPDVIISGNNMTIVHLHDTQPSPSTNFVVEIPLLQQNFMHQGTNAPVSREQFMMVLSNIESLYIRASFYSAVGEIRLSDVSMEVASEDGTGALADSVERCQCPPNYRGLSCEECSPGYYRARSTPYLGICLQCNCNGHSNTCDVVTGECFNCQDNTTGPHCEQCLAGYYGDPETGACHICSCPLPVFSNNFATTCSANEDHETTQCSCFPGYAGSNCEICDAGYYGNPRELGSFCQPCSCNGNIDVRNPDSCDRRNGSCLICERNTAGERCEVCDDWYWGDAVDRKDCQGCNCNSCGSKSCEKNFGLCECKPNVDGPKCDKCSADSWGFDYCDGCRECNCGIGSVTSQCDLRTGICACQPGVEGEKCDRCKPGHWNIGINGCQVCECLSAGAVGCDPKTGRCQCLPGVTGDKCDRCLPRWVLVANRGCQECDYCVHLLLDDLDFLARNVSVVNRQLREVSIGVGAFNQLNSNNETVGMLRPSVDALYNIQADDFKEQLDPLSTDLANYSAKIRKLHEQAVGIFFDSFNLPQEVSNLTQDAARSQSLTRELNKIANETLQYIDNVKKQLMVSSSSRNINSLISNSERIIQDIENLNFSSPNQSSLTEEEDVKTVLKKVTVLKQDVMQNLNNTLLLGKDVEDTVNRLNDHQNNSYFSVRNAENALSTIRRLKAVQGETLKGNRETIKALIKERDDVLKVADQLFLNSQKLANSSDKDVQEIERESSKLDVAVPELTDQVTRHGNSLGDLWILSNRSLTVANDLRHSADNLDKTYEITRNVSENAVQALQAYKNILDTIQEAKNSSDKAVKDSEMAKMELSGVEQNVSISLGISTQLLSEAEALYRQTQDGFAQLLNGRKAIITAEKDNAQVREHLDSMDEDINGLKGVYTSSSDTSNSILKKAGDAADIVDKALELSERVRNEADSSKNKMDYIDTNRPKMVEDLRQAADNLNTADKTVPDIKSLLTNLSVNADRLTQLGRGLALSVEALKEKIASARTESNNIKIGLSLLGNTTVTLRNPPTLEDSGSFSQLSLLYKTNESDALLVYIGDNLNTKPVSRVTRSLSEAIPVSRTIRQAGEIQNDFLSLELRGGRIVFTFNLGSGSARLVNYRPVNNWKWHQVLAQRVGKSGKLTVKSFDGEQDDDVIEGSSQGTFAVLELNANKTKFLIGGVPENIMIPQELTSQPYSGGIQDLIFDGEPIGLWNFVEGENNYVGFPTRNKTDFETERNKGVSFNGNGYAVFSRGSLLKPDRTKVSFQFKTYATDALLFYMGYKDYFSVELRGGHIVFQYDLGSGAAVVKSSDVYNNGTWHKVSIDRNMKNGILILNDRTEEIQVESKGNLKTLETTDDIYLGGFDSAVTLPNSVGIAGFDGCIKDITVGTVSVSLTEFKRSNGIVKECIEKVPPHIVSFPASKMGYISLQPVNIGSMFDVTFKMRTQEKNALLLFTSDANQINSFAVYVSNGYITVNEELGTLSNQLTSKMNTYSDGNWHYISIMKMGEKLTMSIDDVQMVESQSGLRELITDKPLYFGGLPATFDVKSEAVKNVMGLSGCLGDITINKKFQSLANVYDRKSITLDDCNVEKTVDKPDLIEVGSDAQCALPQVNSDVQGGDSVTGIRFGLSMYSRQEYKELPARIRVKPLTIVAKFKTSAPNGLIFYTADANHVDFLAIFLLNGKVQFSFNCGTGTANMASTETYNDNKWHTVTAKRSNQNGELTVDSSKPVKGKTKGNAVSLNTKEPHFIGGLNEKESKTAIKNLGGQYAGFDGCLAYIKFDNMPFKKPLMEIDVRNCSNSDESGSFFGANGGYVQLYDKFRVSQKMEIEMEIRPRTQEGILLSVHENKSDFLVLQLTEGEIVLSTDNGAGPITVRYAPQTSRALCDGNWHIIRAVKDKHVLNLTVDGVLQTQSGKVDVSSADTNDPLYIGGAADPTSKGILATGDYVGCIRNLYINGKLQYIASGKPTGDVRVDACPIS</sequence>
<keyword evidence="3" id="KW-0964">Secreted</keyword>
<feature type="domain" description="Laminin G" evidence="16">
    <location>
        <begin position="3450"/>
        <end position="3623"/>
    </location>
</feature>
<feature type="domain" description="Laminin EGF-like" evidence="17">
    <location>
        <begin position="2041"/>
        <end position="2086"/>
    </location>
</feature>
<dbReference type="SUPFAM" id="SSF49899">
    <property type="entry name" value="Concanavalin A-like lectins/glucanases"/>
    <property type="match status" value="5"/>
</dbReference>
<keyword evidence="9" id="KW-0175">Coiled coil</keyword>
<dbReference type="PROSITE" id="PS01248">
    <property type="entry name" value="EGF_LAM_1"/>
    <property type="match status" value="8"/>
</dbReference>
<feature type="disulfide bond" evidence="15">
    <location>
        <begin position="490"/>
        <end position="502"/>
    </location>
</feature>
<feature type="disulfide bond" evidence="15">
    <location>
        <begin position="465"/>
        <end position="474"/>
    </location>
</feature>
<feature type="disulfide bond" evidence="15">
    <location>
        <begin position="1966"/>
        <end position="1975"/>
    </location>
</feature>
<dbReference type="FunFam" id="2.10.25.10:FF:000074">
    <property type="entry name" value="Laminin subunit alpha"/>
    <property type="match status" value="1"/>
</dbReference>
<keyword evidence="7" id="KW-0084">Basement membrane</keyword>
<protein>
    <recommendedName>
        <fullName evidence="22">Laminin subunit alpha</fullName>
    </recommendedName>
</protein>
<feature type="domain" description="Laminin EGF-like" evidence="17">
    <location>
        <begin position="627"/>
        <end position="672"/>
    </location>
</feature>
<dbReference type="SMART" id="SM00180">
    <property type="entry name" value="EGF_Lam"/>
    <property type="match status" value="22"/>
</dbReference>
<dbReference type="FunFam" id="2.10.25.10:FF:000069">
    <property type="entry name" value="Laminin subunit alpha 1"/>
    <property type="match status" value="1"/>
</dbReference>
<evidence type="ECO:0000256" key="9">
    <source>
        <dbReference type="ARBA" id="ARBA00023054"/>
    </source>
</evidence>
<evidence type="ECO:0000256" key="4">
    <source>
        <dbReference type="ARBA" id="ARBA00022530"/>
    </source>
</evidence>
<dbReference type="FunFam" id="2.60.120.260:FF:000092">
    <property type="entry name" value="Laminin subunit alpha-3"/>
    <property type="match status" value="1"/>
</dbReference>
<dbReference type="InterPro" id="IPR008211">
    <property type="entry name" value="Laminin_N"/>
</dbReference>
<dbReference type="InterPro" id="IPR013320">
    <property type="entry name" value="ConA-like_dom_sf"/>
</dbReference>
<feature type="domain" description="Laminin G" evidence="16">
    <location>
        <begin position="3270"/>
        <end position="3444"/>
    </location>
</feature>
<feature type="disulfide bond" evidence="15">
    <location>
        <begin position="648"/>
        <end position="657"/>
    </location>
</feature>
<dbReference type="Pfam" id="PF24973">
    <property type="entry name" value="EGF_LMN_ATRN"/>
    <property type="match status" value="1"/>
</dbReference>
<dbReference type="SMART" id="SM00281">
    <property type="entry name" value="LamB"/>
    <property type="match status" value="1"/>
</dbReference>
<dbReference type="FunFam" id="2.10.25.10:FF:000209">
    <property type="entry name" value="Laminin subunit alpha 5"/>
    <property type="match status" value="1"/>
</dbReference>
<dbReference type="FunFam" id="2.10.25.10:FF:000388">
    <property type="entry name" value="Laminin subunit alpha"/>
    <property type="match status" value="1"/>
</dbReference>
<organism evidence="20 21">
    <name type="scientific">Lymnaea stagnalis</name>
    <name type="common">Great pond snail</name>
    <name type="synonym">Helix stagnalis</name>
    <dbReference type="NCBI Taxonomy" id="6523"/>
    <lineage>
        <taxon>Eukaryota</taxon>
        <taxon>Metazoa</taxon>
        <taxon>Spiralia</taxon>
        <taxon>Lophotrochozoa</taxon>
        <taxon>Mollusca</taxon>
        <taxon>Gastropoda</taxon>
        <taxon>Heterobranchia</taxon>
        <taxon>Euthyneura</taxon>
        <taxon>Panpulmonata</taxon>
        <taxon>Hygrophila</taxon>
        <taxon>Lymnaeoidea</taxon>
        <taxon>Lymnaeidae</taxon>
        <taxon>Lymnaea</taxon>
    </lineage>
</organism>
<keyword evidence="12" id="KW-0966">Cell projection</keyword>
<feature type="disulfide bond" evidence="15">
    <location>
        <begin position="1808"/>
        <end position="1817"/>
    </location>
</feature>
<feature type="domain" description="Laminin EGF-like" evidence="17">
    <location>
        <begin position="673"/>
        <end position="731"/>
    </location>
</feature>
<feature type="domain" description="Laminin IV type A" evidence="18">
    <location>
        <begin position="1583"/>
        <end position="1755"/>
    </location>
</feature>
<evidence type="ECO:0000256" key="2">
    <source>
        <dbReference type="ARBA" id="ARBA00004316"/>
    </source>
</evidence>
<dbReference type="PANTHER" id="PTHR10574">
    <property type="entry name" value="NETRIN/LAMININ-RELATED"/>
    <property type="match status" value="1"/>
</dbReference>
<dbReference type="InterPro" id="IPR000034">
    <property type="entry name" value="Laminin_IV"/>
</dbReference>
<dbReference type="GO" id="GO:0005604">
    <property type="term" value="C:basement membrane"/>
    <property type="evidence" value="ECO:0007669"/>
    <property type="project" value="UniProtKB-SubCell"/>
</dbReference>
<feature type="disulfide bond" evidence="15">
    <location>
        <begin position="1514"/>
        <end position="1531"/>
    </location>
</feature>
<dbReference type="Pfam" id="PF00054">
    <property type="entry name" value="Laminin_G_1"/>
    <property type="match status" value="2"/>
</dbReference>
<feature type="domain" description="Laminin EGF-like" evidence="17">
    <location>
        <begin position="1994"/>
        <end position="2040"/>
    </location>
</feature>
<feature type="disulfide bond" evidence="15">
    <location>
        <begin position="755"/>
        <end position="764"/>
    </location>
</feature>
<accession>A0AAV2IPF5</accession>
<dbReference type="InterPro" id="IPR000742">
    <property type="entry name" value="EGF"/>
</dbReference>
<feature type="domain" description="Laminin EGF-like" evidence="17">
    <location>
        <begin position="1789"/>
        <end position="1835"/>
    </location>
</feature>
<feature type="disulfide bond" evidence="15">
    <location>
        <begin position="1436"/>
        <end position="1445"/>
    </location>
</feature>
<feature type="disulfide bond" evidence="15">
    <location>
        <begin position="629"/>
        <end position="646"/>
    </location>
</feature>
<proteinExistence type="predicted"/>
<dbReference type="PROSITE" id="PS51115">
    <property type="entry name" value="LAMININ_IVA"/>
    <property type="match status" value="1"/>
</dbReference>
<evidence type="ECO:0000256" key="12">
    <source>
        <dbReference type="ARBA" id="ARBA00023273"/>
    </source>
</evidence>
<dbReference type="Proteomes" id="UP001497497">
    <property type="component" value="Unassembled WGS sequence"/>
</dbReference>
<dbReference type="PROSITE" id="PS50027">
    <property type="entry name" value="EGF_LAM_2"/>
    <property type="match status" value="17"/>
</dbReference>
<evidence type="ECO:0000256" key="3">
    <source>
        <dbReference type="ARBA" id="ARBA00022525"/>
    </source>
</evidence>
<keyword evidence="10 15" id="KW-1015">Disulfide bond</keyword>
<dbReference type="CDD" id="cd00055">
    <property type="entry name" value="EGF_Lam"/>
    <property type="match status" value="21"/>
</dbReference>
<keyword evidence="11" id="KW-0325">Glycoprotein</keyword>
<dbReference type="GO" id="GO:0071711">
    <property type="term" value="P:basement membrane organization"/>
    <property type="evidence" value="ECO:0007669"/>
    <property type="project" value="UniProtKB-ARBA"/>
</dbReference>
<dbReference type="Pfam" id="PF02210">
    <property type="entry name" value="Laminin_G_2"/>
    <property type="match status" value="3"/>
</dbReference>
<feature type="domain" description="Laminin N-terminal" evidence="19">
    <location>
        <begin position="13"/>
        <end position="270"/>
    </location>
</feature>
<evidence type="ECO:0000256" key="14">
    <source>
        <dbReference type="PROSITE-ProRule" id="PRU00122"/>
    </source>
</evidence>
<evidence type="ECO:0000259" key="18">
    <source>
        <dbReference type="PROSITE" id="PS51115"/>
    </source>
</evidence>
<feature type="disulfide bond" evidence="14">
    <location>
        <begin position="3206"/>
        <end position="3233"/>
    </location>
</feature>
<feature type="disulfide bond" evidence="15">
    <location>
        <begin position="1533"/>
        <end position="1542"/>
    </location>
</feature>
<evidence type="ECO:0000256" key="10">
    <source>
        <dbReference type="ARBA" id="ARBA00023157"/>
    </source>
</evidence>
<dbReference type="FunFam" id="2.10.25.10:FF:000082">
    <property type="entry name" value="Laminin subunit alpha 1"/>
    <property type="match status" value="1"/>
</dbReference>
<feature type="domain" description="Laminin EGF-like" evidence="17">
    <location>
        <begin position="536"/>
        <end position="581"/>
    </location>
</feature>
<dbReference type="GO" id="GO:0006950">
    <property type="term" value="P:response to stress"/>
    <property type="evidence" value="ECO:0007669"/>
    <property type="project" value="UniProtKB-ARBA"/>
</dbReference>
<dbReference type="FunFam" id="2.10.25.10:FF:000407">
    <property type="entry name" value="Laminin subunit alpha-3"/>
    <property type="match status" value="1"/>
</dbReference>
<feature type="disulfide bond" evidence="15">
    <location>
        <begin position="1376"/>
        <end position="1393"/>
    </location>
</feature>
<dbReference type="PROSITE" id="PS50025">
    <property type="entry name" value="LAM_G_DOMAIN"/>
    <property type="match status" value="5"/>
</dbReference>
<feature type="disulfide bond" evidence="15">
    <location>
        <begin position="446"/>
        <end position="463"/>
    </location>
</feature>
<evidence type="ECO:0000256" key="5">
    <source>
        <dbReference type="ARBA" id="ARBA00022729"/>
    </source>
</evidence>
<dbReference type="CDD" id="cd00110">
    <property type="entry name" value="LamG"/>
    <property type="match status" value="5"/>
</dbReference>
<feature type="disulfide bond" evidence="15">
    <location>
        <begin position="1930"/>
        <end position="1944"/>
    </location>
</feature>
<feature type="disulfide bond" evidence="15">
    <location>
        <begin position="444"/>
        <end position="456"/>
    </location>
</feature>
<comment type="caution">
    <text evidence="15">Lacks conserved residue(s) required for the propagation of feature annotation.</text>
</comment>
<dbReference type="InterPro" id="IPR010307">
    <property type="entry name" value="Laminin_dom_II"/>
</dbReference>
<evidence type="ECO:0008006" key="22">
    <source>
        <dbReference type="Google" id="ProtNLM"/>
    </source>
</evidence>
<evidence type="ECO:0000256" key="8">
    <source>
        <dbReference type="ARBA" id="ARBA00022889"/>
    </source>
</evidence>
<comment type="subcellular location">
    <subcellularLocation>
        <location evidence="2">Cell projection</location>
    </subcellularLocation>
    <subcellularLocation>
        <location evidence="1">Secreted</location>
        <location evidence="1">Extracellular space</location>
        <location evidence="1">Extracellular matrix</location>
        <location evidence="1">Basement membrane</location>
    </subcellularLocation>
</comment>
<dbReference type="FunFam" id="2.10.25.10:FF:000189">
    <property type="entry name" value="Laminin subunit alpha 2"/>
    <property type="match status" value="1"/>
</dbReference>
<dbReference type="SMART" id="SM00181">
    <property type="entry name" value="EGF"/>
    <property type="match status" value="12"/>
</dbReference>
<feature type="disulfide bond" evidence="15">
    <location>
        <begin position="1487"/>
        <end position="1496"/>
    </location>
</feature>
<feature type="domain" description="Laminin EGF-like" evidence="17">
    <location>
        <begin position="1374"/>
        <end position="1419"/>
    </location>
</feature>
<dbReference type="InterPro" id="IPR002049">
    <property type="entry name" value="LE_dom"/>
</dbReference>
<feature type="domain" description="Laminin EGF-like" evidence="17">
    <location>
        <begin position="490"/>
        <end position="535"/>
    </location>
</feature>
<dbReference type="Pfam" id="PF00055">
    <property type="entry name" value="Laminin_N"/>
    <property type="match status" value="1"/>
</dbReference>
<evidence type="ECO:0000256" key="13">
    <source>
        <dbReference type="ARBA" id="ARBA00023292"/>
    </source>
</evidence>
<keyword evidence="6" id="KW-0677">Repeat</keyword>
<dbReference type="FunFam" id="2.10.25.10:FF:000034">
    <property type="entry name" value="Laminin subunit alpha 3"/>
    <property type="match status" value="1"/>
</dbReference>
<feature type="disulfide bond" evidence="15">
    <location>
        <begin position="557"/>
        <end position="566"/>
    </location>
</feature>
<feature type="disulfide bond" evidence="15">
    <location>
        <begin position="538"/>
        <end position="555"/>
    </location>
</feature>
<keyword evidence="5" id="KW-0732">Signal</keyword>
<dbReference type="FunFam" id="2.10.25.10:FF:000106">
    <property type="entry name" value="Heparan sulfate proteoglycan 2"/>
    <property type="match status" value="1"/>
</dbReference>
<dbReference type="GO" id="GO:0061564">
    <property type="term" value="P:axon development"/>
    <property type="evidence" value="ECO:0007669"/>
    <property type="project" value="UniProtKB-ARBA"/>
</dbReference>
<comment type="caution">
    <text evidence="20">The sequence shown here is derived from an EMBL/GenBank/DDBJ whole genome shotgun (WGS) entry which is preliminary data.</text>
</comment>
<feature type="domain" description="Laminin EGF-like" evidence="17">
    <location>
        <begin position="1894"/>
        <end position="1946"/>
    </location>
</feature>
<dbReference type="SMART" id="SM00282">
    <property type="entry name" value="LamG"/>
    <property type="match status" value="5"/>
</dbReference>
<dbReference type="EMBL" id="CAXITT010001135">
    <property type="protein sequence ID" value="CAL1548003.1"/>
    <property type="molecule type" value="Genomic_DNA"/>
</dbReference>
<dbReference type="PROSITE" id="PS51117">
    <property type="entry name" value="LAMININ_NTER"/>
    <property type="match status" value="1"/>
</dbReference>
<dbReference type="Gene3D" id="2.60.120.200">
    <property type="match status" value="5"/>
</dbReference>
<dbReference type="Gene3D" id="2.60.120.260">
    <property type="entry name" value="Galactose-binding domain-like"/>
    <property type="match status" value="1"/>
</dbReference>
<evidence type="ECO:0000256" key="6">
    <source>
        <dbReference type="ARBA" id="ARBA00022737"/>
    </source>
</evidence>
<evidence type="ECO:0000313" key="20">
    <source>
        <dbReference type="EMBL" id="CAL1548003.1"/>
    </source>
</evidence>
<feature type="domain" description="Laminin EGF-like" evidence="17">
    <location>
        <begin position="1420"/>
        <end position="1463"/>
    </location>
</feature>
<feature type="disulfide bond" evidence="15">
    <location>
        <begin position="419"/>
        <end position="428"/>
    </location>
</feature>